<dbReference type="GO" id="GO:0019843">
    <property type="term" value="F:rRNA binding"/>
    <property type="evidence" value="ECO:0007669"/>
    <property type="project" value="UniProtKB-UniRule"/>
</dbReference>
<sequence length="226" mass="24293">MFVNGYCMRSQLSLMGKKEGMVHVFDKEGNLVACSVISISPNVVTQVKLDAIDGYNAIQLGVDELNVQEKTLLRRISKAEVGHCKKSGSRVFRALKEVRVSSEDVQEISLGNEFGLEVFENISSVDVSGVSKGKGFQGVMKKYGFRGGPGSHGSGFHRHAGSIGMRSTPGRCFPGSKRPSHMGAVNVTVKNLEIVKIDSEKKVLLVKGAIPGSKGSIVVVRRSSKA</sequence>
<dbReference type="AlphaFoldDB" id="W8K1P0"/>
<proteinExistence type="inferred from homology"/>
<dbReference type="SUPFAM" id="SSF50447">
    <property type="entry name" value="Translation proteins"/>
    <property type="match status" value="1"/>
</dbReference>
<dbReference type="EMBL" id="CP006571">
    <property type="protein sequence ID" value="AHK63742.1"/>
    <property type="molecule type" value="Genomic_DNA"/>
</dbReference>
<dbReference type="GO" id="GO:0003735">
    <property type="term" value="F:structural constituent of ribosome"/>
    <property type="evidence" value="ECO:0007669"/>
    <property type="project" value="UniProtKB-UniRule"/>
</dbReference>
<keyword evidence="2 7" id="KW-0699">rRNA-binding</keyword>
<keyword evidence="5 7" id="KW-0687">Ribonucleoprotein</keyword>
<comment type="function">
    <text evidence="7">One of the primary rRNA binding proteins, it binds directly near the 3'-end of the 23S rRNA, where it nucleates assembly of the 50S subunit.</text>
</comment>
<dbReference type="InterPro" id="IPR000597">
    <property type="entry name" value="Ribosomal_uL3"/>
</dbReference>
<dbReference type="FunFam" id="2.40.30.10:FF:000004">
    <property type="entry name" value="50S ribosomal protein L3"/>
    <property type="match status" value="1"/>
</dbReference>
<evidence type="ECO:0000256" key="3">
    <source>
        <dbReference type="ARBA" id="ARBA00022884"/>
    </source>
</evidence>
<protein>
    <recommendedName>
        <fullName evidence="6 7">Large ribosomal subunit protein uL3</fullName>
    </recommendedName>
</protein>
<dbReference type="Pfam" id="PF00297">
    <property type="entry name" value="Ribosomal_L3"/>
    <property type="match status" value="1"/>
</dbReference>
<dbReference type="GO" id="GO:0006412">
    <property type="term" value="P:translation"/>
    <property type="evidence" value="ECO:0007669"/>
    <property type="project" value="UniProtKB-UniRule"/>
</dbReference>
<dbReference type="NCBIfam" id="TIGR03625">
    <property type="entry name" value="L3_bact"/>
    <property type="match status" value="1"/>
</dbReference>
<dbReference type="Proteomes" id="UP000019433">
    <property type="component" value="Chromosome"/>
</dbReference>
<name>W8K1P0_9CHLA</name>
<comment type="subunit">
    <text evidence="7">Part of the 50S ribosomal subunit. Forms a cluster with proteins L14 and L19.</text>
</comment>
<dbReference type="HOGENOM" id="CLU_044142_4_1_0"/>
<dbReference type="KEGG" id="cav:M832_08950"/>
<gene>
    <name evidence="7 8" type="primary">rplC</name>
    <name evidence="8" type="ORF">M832_08950</name>
</gene>
<evidence type="ECO:0000256" key="1">
    <source>
        <dbReference type="ARBA" id="ARBA00006540"/>
    </source>
</evidence>
<evidence type="ECO:0000256" key="7">
    <source>
        <dbReference type="HAMAP-Rule" id="MF_01325"/>
    </source>
</evidence>
<dbReference type="PANTHER" id="PTHR11229">
    <property type="entry name" value="50S RIBOSOMAL PROTEIN L3"/>
    <property type="match status" value="1"/>
</dbReference>
<evidence type="ECO:0000313" key="9">
    <source>
        <dbReference type="Proteomes" id="UP000019433"/>
    </source>
</evidence>
<keyword evidence="4 7" id="KW-0689">Ribosomal protein</keyword>
<keyword evidence="3 7" id="KW-0694">RNA-binding</keyword>
<evidence type="ECO:0000256" key="4">
    <source>
        <dbReference type="ARBA" id="ARBA00022980"/>
    </source>
</evidence>
<evidence type="ECO:0000256" key="6">
    <source>
        <dbReference type="ARBA" id="ARBA00035243"/>
    </source>
</evidence>
<dbReference type="InterPro" id="IPR009000">
    <property type="entry name" value="Transl_B-barrel_sf"/>
</dbReference>
<reference evidence="8 9" key="1">
    <citation type="journal article" date="2014" name="Syst. Appl. Microbiol.">
        <title>Evidence for the existence of two new members of the family Chlamydiaceae and proposal of Chlamydia avium sp. nov. and Chlamydia gallinacea sp. nov.</title>
        <authorList>
            <person name="Sachse K."/>
            <person name="Laroucau K."/>
            <person name="Riege K."/>
            <person name="Wehner S."/>
            <person name="Dilcher M."/>
            <person name="Creasy H.H."/>
            <person name="Weidmann M."/>
            <person name="Myers G."/>
            <person name="Vorimore F."/>
            <person name="Vicari N."/>
            <person name="Magnino S."/>
            <person name="Liebler-Tenorio E."/>
            <person name="Ruettger A."/>
            <person name="Bavoil P.M."/>
            <person name="Hufert F.T."/>
            <person name="Rossello-Mora R."/>
            <person name="Marz M."/>
        </authorList>
    </citation>
    <scope>NUCLEOTIDE SEQUENCE [LARGE SCALE GENOMIC DNA]</scope>
    <source>
        <strain evidence="8 9">10DC88</strain>
    </source>
</reference>
<organism evidence="8 9">
    <name type="scientific">Chlamydia avium 10DC88</name>
    <dbReference type="NCBI Taxonomy" id="1229831"/>
    <lineage>
        <taxon>Bacteria</taxon>
        <taxon>Pseudomonadati</taxon>
        <taxon>Chlamydiota</taxon>
        <taxon>Chlamydiia</taxon>
        <taxon>Chlamydiales</taxon>
        <taxon>Chlamydiaceae</taxon>
        <taxon>Chlamydia/Chlamydophila group</taxon>
        <taxon>Chlamydia</taxon>
    </lineage>
</organism>
<dbReference type="PATRIC" id="fig|1229831.3.peg.895"/>
<dbReference type="HAMAP" id="MF_01325_B">
    <property type="entry name" value="Ribosomal_uL3_B"/>
    <property type="match status" value="1"/>
</dbReference>
<evidence type="ECO:0000256" key="2">
    <source>
        <dbReference type="ARBA" id="ARBA00022730"/>
    </source>
</evidence>
<evidence type="ECO:0000256" key="5">
    <source>
        <dbReference type="ARBA" id="ARBA00023274"/>
    </source>
</evidence>
<dbReference type="STRING" id="1229831.M832_08950"/>
<dbReference type="eggNOG" id="COG0087">
    <property type="taxonomic scope" value="Bacteria"/>
</dbReference>
<dbReference type="InterPro" id="IPR019927">
    <property type="entry name" value="Ribosomal_uL3_bac/org-type"/>
</dbReference>
<dbReference type="PANTHER" id="PTHR11229:SF16">
    <property type="entry name" value="LARGE RIBOSOMAL SUBUNIT PROTEIN UL3C"/>
    <property type="match status" value="1"/>
</dbReference>
<dbReference type="GO" id="GO:0022625">
    <property type="term" value="C:cytosolic large ribosomal subunit"/>
    <property type="evidence" value="ECO:0007669"/>
    <property type="project" value="TreeGrafter"/>
</dbReference>
<accession>W8K1P0</accession>
<dbReference type="Gene3D" id="2.40.30.10">
    <property type="entry name" value="Translation factors"/>
    <property type="match status" value="1"/>
</dbReference>
<comment type="similarity">
    <text evidence="1 7">Belongs to the universal ribosomal protein uL3 family.</text>
</comment>
<evidence type="ECO:0000313" key="8">
    <source>
        <dbReference type="EMBL" id="AHK63742.1"/>
    </source>
</evidence>
<dbReference type="Gene3D" id="3.30.160.810">
    <property type="match status" value="1"/>
</dbReference>